<evidence type="ECO:0000313" key="2">
    <source>
        <dbReference type="EMBL" id="GJT25978.1"/>
    </source>
</evidence>
<name>A0ABQ5CJ59_9ASTR</name>
<feature type="region of interest" description="Disordered" evidence="1">
    <location>
        <begin position="20"/>
        <end position="66"/>
    </location>
</feature>
<keyword evidence="3" id="KW-1185">Reference proteome</keyword>
<dbReference type="Proteomes" id="UP001151760">
    <property type="component" value="Unassembled WGS sequence"/>
</dbReference>
<organism evidence="2 3">
    <name type="scientific">Tanacetum coccineum</name>
    <dbReference type="NCBI Taxonomy" id="301880"/>
    <lineage>
        <taxon>Eukaryota</taxon>
        <taxon>Viridiplantae</taxon>
        <taxon>Streptophyta</taxon>
        <taxon>Embryophyta</taxon>
        <taxon>Tracheophyta</taxon>
        <taxon>Spermatophyta</taxon>
        <taxon>Magnoliopsida</taxon>
        <taxon>eudicotyledons</taxon>
        <taxon>Gunneridae</taxon>
        <taxon>Pentapetalae</taxon>
        <taxon>asterids</taxon>
        <taxon>campanulids</taxon>
        <taxon>Asterales</taxon>
        <taxon>Asteraceae</taxon>
        <taxon>Asteroideae</taxon>
        <taxon>Anthemideae</taxon>
        <taxon>Anthemidinae</taxon>
        <taxon>Tanacetum</taxon>
    </lineage>
</organism>
<sequence length="66" mass="7768">MILTTNTPYPSRKIRRIRAYTHQRPQRKLNTPYPEEVNTPYGRYSMDSAKITRKRSKPDKHGHGNG</sequence>
<dbReference type="EMBL" id="BQNB010014255">
    <property type="protein sequence ID" value="GJT25978.1"/>
    <property type="molecule type" value="Genomic_DNA"/>
</dbReference>
<reference evidence="2" key="2">
    <citation type="submission" date="2022-01" db="EMBL/GenBank/DDBJ databases">
        <authorList>
            <person name="Yamashiro T."/>
            <person name="Shiraishi A."/>
            <person name="Satake H."/>
            <person name="Nakayama K."/>
        </authorList>
    </citation>
    <scope>NUCLEOTIDE SEQUENCE</scope>
</reference>
<comment type="caution">
    <text evidence="2">The sequence shown here is derived from an EMBL/GenBank/DDBJ whole genome shotgun (WGS) entry which is preliminary data.</text>
</comment>
<reference evidence="2" key="1">
    <citation type="journal article" date="2022" name="Int. J. Mol. Sci.">
        <title>Draft Genome of Tanacetum Coccineum: Genomic Comparison of Closely Related Tanacetum-Family Plants.</title>
        <authorList>
            <person name="Yamashiro T."/>
            <person name="Shiraishi A."/>
            <person name="Nakayama K."/>
            <person name="Satake H."/>
        </authorList>
    </citation>
    <scope>NUCLEOTIDE SEQUENCE</scope>
</reference>
<proteinExistence type="predicted"/>
<evidence type="ECO:0000313" key="3">
    <source>
        <dbReference type="Proteomes" id="UP001151760"/>
    </source>
</evidence>
<gene>
    <name evidence="2" type="ORF">Tco_0895915</name>
</gene>
<protein>
    <submittedName>
        <fullName evidence="2">Uncharacterized protein</fullName>
    </submittedName>
</protein>
<accession>A0ABQ5CJ59</accession>
<evidence type="ECO:0000256" key="1">
    <source>
        <dbReference type="SAM" id="MobiDB-lite"/>
    </source>
</evidence>